<dbReference type="InterPro" id="IPR051313">
    <property type="entry name" value="Bact_iron-sidero_bind"/>
</dbReference>
<keyword evidence="3" id="KW-0813">Transport</keyword>
<dbReference type="InterPro" id="IPR002491">
    <property type="entry name" value="ABC_transptr_periplasmic_BD"/>
</dbReference>
<keyword evidence="8" id="KW-1185">Reference proteome</keyword>
<gene>
    <name evidence="7" type="ORF">MUN76_05685</name>
</gene>
<organism evidence="7 8">
    <name type="scientific">Leucobacter rhizosphaerae</name>
    <dbReference type="NCBI Taxonomy" id="2932245"/>
    <lineage>
        <taxon>Bacteria</taxon>
        <taxon>Bacillati</taxon>
        <taxon>Actinomycetota</taxon>
        <taxon>Actinomycetes</taxon>
        <taxon>Micrococcales</taxon>
        <taxon>Microbacteriaceae</taxon>
        <taxon>Leucobacter</taxon>
    </lineage>
</organism>
<dbReference type="Pfam" id="PF01497">
    <property type="entry name" value="Peripla_BP_2"/>
    <property type="match status" value="1"/>
</dbReference>
<evidence type="ECO:0000259" key="6">
    <source>
        <dbReference type="PROSITE" id="PS50983"/>
    </source>
</evidence>
<evidence type="ECO:0000256" key="1">
    <source>
        <dbReference type="ARBA" id="ARBA00004196"/>
    </source>
</evidence>
<dbReference type="Proteomes" id="UP000831775">
    <property type="component" value="Chromosome"/>
</dbReference>
<reference evidence="7 8" key="1">
    <citation type="submission" date="2022-04" db="EMBL/GenBank/DDBJ databases">
        <title>Leucobacter sp. isolated from rhizosphere of onion.</title>
        <authorList>
            <person name="Won M."/>
            <person name="Lee C.-M."/>
            <person name="Woen H.-Y."/>
            <person name="Kwon S.-W."/>
        </authorList>
    </citation>
    <scope>NUCLEOTIDE SEQUENCE [LARGE SCALE GENOMIC DNA]</scope>
    <source>
        <strain evidence="7 8">H25R-14</strain>
    </source>
</reference>
<comment type="similarity">
    <text evidence="2">Belongs to the bacterial solute-binding protein 8 family.</text>
</comment>
<accession>A0ABY4FYU5</accession>
<sequence length="351" mass="37738">MSQTSVRPRARRVSGLAALLAATALVLTGCGASGLDAESAAAADGVVIEHGHGSTTITEKPKRIVALGWMTPDIVAALGENPVGIEEVWGAGESGYQPWFEEFVTAEYGETPEIIPYAEEGPNYEAIKELEPDLILGLYTGISDIEYERLSEIAPTVPYIEAPWDPSTWEDMTRTVGAAMWENEKAEELVSETEELVTSLADAHPEFDGKSFVWGLTLNEGGTDLGVYLEYDPRVRITESLGFESTSAMDSFLATAEGDNWYTGVSLENLYDVDAELFAAWGASVAEGEYTVQNKVVSRWQPIEAGSYVIYANDAEASAISAPTVLSLQYILPTYVEDLAAALAGEPTIAG</sequence>
<evidence type="ECO:0000313" key="8">
    <source>
        <dbReference type="Proteomes" id="UP000831775"/>
    </source>
</evidence>
<dbReference type="PANTHER" id="PTHR30532">
    <property type="entry name" value="IRON III DICITRATE-BINDING PERIPLASMIC PROTEIN"/>
    <property type="match status" value="1"/>
</dbReference>
<evidence type="ECO:0000313" key="7">
    <source>
        <dbReference type="EMBL" id="UOQ61461.1"/>
    </source>
</evidence>
<dbReference type="EMBL" id="CP095043">
    <property type="protein sequence ID" value="UOQ61461.1"/>
    <property type="molecule type" value="Genomic_DNA"/>
</dbReference>
<evidence type="ECO:0000256" key="5">
    <source>
        <dbReference type="SAM" id="SignalP"/>
    </source>
</evidence>
<feature type="chain" id="PRO_5045188968" evidence="5">
    <location>
        <begin position="33"/>
        <end position="351"/>
    </location>
</feature>
<evidence type="ECO:0000256" key="2">
    <source>
        <dbReference type="ARBA" id="ARBA00008814"/>
    </source>
</evidence>
<protein>
    <submittedName>
        <fullName evidence="7">ABC transporter substrate-binding protein</fullName>
    </submittedName>
</protein>
<comment type="subcellular location">
    <subcellularLocation>
        <location evidence="1">Cell envelope</location>
    </subcellularLocation>
</comment>
<dbReference type="Gene3D" id="3.40.50.1980">
    <property type="entry name" value="Nitrogenase molybdenum iron protein domain"/>
    <property type="match status" value="2"/>
</dbReference>
<dbReference type="SUPFAM" id="SSF53807">
    <property type="entry name" value="Helical backbone' metal receptor"/>
    <property type="match status" value="1"/>
</dbReference>
<feature type="signal peptide" evidence="5">
    <location>
        <begin position="1"/>
        <end position="32"/>
    </location>
</feature>
<proteinExistence type="inferred from homology"/>
<feature type="domain" description="Fe/B12 periplasmic-binding" evidence="6">
    <location>
        <begin position="63"/>
        <end position="347"/>
    </location>
</feature>
<evidence type="ECO:0000256" key="3">
    <source>
        <dbReference type="ARBA" id="ARBA00022448"/>
    </source>
</evidence>
<dbReference type="PROSITE" id="PS51257">
    <property type="entry name" value="PROKAR_LIPOPROTEIN"/>
    <property type="match status" value="1"/>
</dbReference>
<dbReference type="PROSITE" id="PS50983">
    <property type="entry name" value="FE_B12_PBP"/>
    <property type="match status" value="1"/>
</dbReference>
<dbReference type="PANTHER" id="PTHR30532:SF24">
    <property type="entry name" value="FERRIC ENTEROBACTIN-BINDING PERIPLASMIC PROTEIN FEPB"/>
    <property type="match status" value="1"/>
</dbReference>
<evidence type="ECO:0000256" key="4">
    <source>
        <dbReference type="ARBA" id="ARBA00022729"/>
    </source>
</evidence>
<dbReference type="RefSeq" id="WP_244687937.1">
    <property type="nucleotide sequence ID" value="NZ_CP095043.1"/>
</dbReference>
<keyword evidence="4 5" id="KW-0732">Signal</keyword>
<name>A0ABY4FYU5_9MICO</name>